<dbReference type="InterPro" id="IPR053134">
    <property type="entry name" value="RNA-dir_DNA_polymerase"/>
</dbReference>
<proteinExistence type="predicted"/>
<dbReference type="InterPro" id="IPR043502">
    <property type="entry name" value="DNA/RNA_pol_sf"/>
</dbReference>
<gene>
    <name evidence="4" type="primary">LOC140036172</name>
</gene>
<reference evidence="4" key="1">
    <citation type="submission" date="2025-08" db="UniProtKB">
        <authorList>
            <consortium name="RefSeq"/>
        </authorList>
    </citation>
    <scope>IDENTIFICATION</scope>
    <source>
        <tissue evidence="4">Leaves</tissue>
    </source>
</reference>
<dbReference type="InterPro" id="IPR005162">
    <property type="entry name" value="Retrotrans_gag_dom"/>
</dbReference>
<keyword evidence="3" id="KW-1185">Reference proteome</keyword>
<dbReference type="Gene3D" id="3.10.10.10">
    <property type="entry name" value="HIV Type 1 Reverse Transcriptase, subunit A, domain 1"/>
    <property type="match status" value="1"/>
</dbReference>
<protein>
    <recommendedName>
        <fullName evidence="2">Reverse transcriptase domain-containing protein</fullName>
    </recommendedName>
</protein>
<dbReference type="Pfam" id="PF00078">
    <property type="entry name" value="RVT_1"/>
    <property type="match status" value="1"/>
</dbReference>
<sequence length="675" mass="77164">MTKSQDEVLKKDLSELGNVVKVLEHRQEGTERTLKNLDQKYESMMSMMAKLNGKDKDAESSSSIAGPKKRETQGEGHGRSDWKENRSYTRVPKMELPNFTGDNPREWIRKAIKYFKINGVEENMKTEIAELYLRDRVDTWFHGAFSGREVIPWTELATALCERFGEGAPEEAIEEFNKLRQEGSVADYLEKFELLKAVVMPSLPHLADSYYKACFLSGSKEEIVNVVKIAKPLTLANAIESHIHLLLVNDESEDSVSIEREKEAESDVFCDCIEGKLEEEHIEVSLARSLRLISSGPSLVVKGYEFQHQFNTLKLEGCDMVLGVDWLARFSPIEFDFKGLSVRFKKGKQQVELKEEGNQVQLRLIKGSRLHKWARKQAYGILAQLRTVTDVVPEAETISPEMEGIRPYRCPYVQKTEIEKLVQEILGNGIIQLSNSPFASPVLLVKKKDGTWRFCVDYRQLNELTVKSKYPIPLIDELLDELNGSKYFTKIDLRAGYFQIRVKAEDIPKTAFRTHQGLYEFKVMPFGLTNAPITFQGLMNHVFQKQLRKSVLVVFDDILIYSSSLQEHLKHVAEVLNILRGHQLYAKRSKCAFAQAQVEYLRHIISEDGVKADPEKIEGMVKWPRPENVKQLTGFLGLTGYYRRFVRGYGSIAKPLTALLKNDSFQWGAEAEEAF</sequence>
<evidence type="ECO:0000256" key="1">
    <source>
        <dbReference type="SAM" id="MobiDB-lite"/>
    </source>
</evidence>
<dbReference type="Proteomes" id="UP001652660">
    <property type="component" value="Chromosome 2e"/>
</dbReference>
<dbReference type="Gene3D" id="2.40.70.10">
    <property type="entry name" value="Acid Proteases"/>
    <property type="match status" value="1"/>
</dbReference>
<evidence type="ECO:0000313" key="3">
    <source>
        <dbReference type="Proteomes" id="UP001652660"/>
    </source>
</evidence>
<evidence type="ECO:0000313" key="4">
    <source>
        <dbReference type="RefSeq" id="XP_071933576.1"/>
    </source>
</evidence>
<evidence type="ECO:0000259" key="2">
    <source>
        <dbReference type="PROSITE" id="PS50878"/>
    </source>
</evidence>
<dbReference type="InterPro" id="IPR021109">
    <property type="entry name" value="Peptidase_aspartic_dom_sf"/>
</dbReference>
<dbReference type="PANTHER" id="PTHR24559:SF448">
    <property type="entry name" value="RNA-DIRECTED DNA POLYMERASE"/>
    <property type="match status" value="1"/>
</dbReference>
<dbReference type="InterPro" id="IPR043128">
    <property type="entry name" value="Rev_trsase/Diguanyl_cyclase"/>
</dbReference>
<dbReference type="PROSITE" id="PS50878">
    <property type="entry name" value="RT_POL"/>
    <property type="match status" value="1"/>
</dbReference>
<dbReference type="GeneID" id="140036172"/>
<dbReference type="CDD" id="cd01647">
    <property type="entry name" value="RT_LTR"/>
    <property type="match status" value="1"/>
</dbReference>
<feature type="domain" description="Reverse transcriptase" evidence="2">
    <location>
        <begin position="426"/>
        <end position="640"/>
    </location>
</feature>
<dbReference type="Pfam" id="PF03732">
    <property type="entry name" value="Retrotrans_gag"/>
    <property type="match status" value="1"/>
</dbReference>
<dbReference type="RefSeq" id="XP_071933576.1">
    <property type="nucleotide sequence ID" value="XM_072077475.1"/>
</dbReference>
<organism evidence="3 4">
    <name type="scientific">Coffea arabica</name>
    <name type="common">Arabian coffee</name>
    <dbReference type="NCBI Taxonomy" id="13443"/>
    <lineage>
        <taxon>Eukaryota</taxon>
        <taxon>Viridiplantae</taxon>
        <taxon>Streptophyta</taxon>
        <taxon>Embryophyta</taxon>
        <taxon>Tracheophyta</taxon>
        <taxon>Spermatophyta</taxon>
        <taxon>Magnoliopsida</taxon>
        <taxon>eudicotyledons</taxon>
        <taxon>Gunneridae</taxon>
        <taxon>Pentapetalae</taxon>
        <taxon>asterids</taxon>
        <taxon>lamiids</taxon>
        <taxon>Gentianales</taxon>
        <taxon>Rubiaceae</taxon>
        <taxon>Ixoroideae</taxon>
        <taxon>Gardenieae complex</taxon>
        <taxon>Bertiereae - Coffeeae clade</taxon>
        <taxon>Coffeeae</taxon>
        <taxon>Coffea</taxon>
    </lineage>
</organism>
<dbReference type="InterPro" id="IPR000477">
    <property type="entry name" value="RT_dom"/>
</dbReference>
<accession>A0ABM4WP71</accession>
<dbReference type="PANTHER" id="PTHR24559">
    <property type="entry name" value="TRANSPOSON TY3-I GAG-POL POLYPROTEIN"/>
    <property type="match status" value="1"/>
</dbReference>
<feature type="compositionally biased region" description="Basic and acidic residues" evidence="1">
    <location>
        <begin position="68"/>
        <end position="86"/>
    </location>
</feature>
<dbReference type="Gene3D" id="3.30.70.270">
    <property type="match status" value="2"/>
</dbReference>
<name>A0ABM4WP71_COFAR</name>
<feature type="region of interest" description="Disordered" evidence="1">
    <location>
        <begin position="45"/>
        <end position="86"/>
    </location>
</feature>
<dbReference type="SUPFAM" id="SSF56672">
    <property type="entry name" value="DNA/RNA polymerases"/>
    <property type="match status" value="1"/>
</dbReference>